<accession>A0AAN9PNI8</accession>
<sequence>MELSSPFCEMMVGQLAFQVNPIKMSFDLIRNFEIDHASVAVERALVFVIHLAYILPHQSVISDWEAPKSNSSTMKPCTKV</sequence>
<protein>
    <submittedName>
        <fullName evidence="1">Uncharacterized protein</fullName>
    </submittedName>
</protein>
<reference evidence="1 2" key="1">
    <citation type="submission" date="2024-01" db="EMBL/GenBank/DDBJ databases">
        <title>The genomes of 5 underutilized Papilionoideae crops provide insights into root nodulation and disease resistanc.</title>
        <authorList>
            <person name="Jiang F."/>
        </authorList>
    </citation>
    <scope>NUCLEOTIDE SEQUENCE [LARGE SCALE GENOMIC DNA]</scope>
    <source>
        <strain evidence="1">LVBAO_FW01</strain>
        <tissue evidence="1">Leaves</tissue>
    </source>
</reference>
<proteinExistence type="predicted"/>
<name>A0AAN9PNI8_CANGL</name>
<dbReference type="AlphaFoldDB" id="A0AAN9PNI8"/>
<evidence type="ECO:0000313" key="1">
    <source>
        <dbReference type="EMBL" id="KAK7304656.1"/>
    </source>
</evidence>
<dbReference type="Proteomes" id="UP001367508">
    <property type="component" value="Unassembled WGS sequence"/>
</dbReference>
<comment type="caution">
    <text evidence="1">The sequence shown here is derived from an EMBL/GenBank/DDBJ whole genome shotgun (WGS) entry which is preliminary data.</text>
</comment>
<dbReference type="EMBL" id="JAYMYQ010000011">
    <property type="protein sequence ID" value="KAK7304656.1"/>
    <property type="molecule type" value="Genomic_DNA"/>
</dbReference>
<organism evidence="1 2">
    <name type="scientific">Canavalia gladiata</name>
    <name type="common">Sword bean</name>
    <name type="synonym">Dolichos gladiatus</name>
    <dbReference type="NCBI Taxonomy" id="3824"/>
    <lineage>
        <taxon>Eukaryota</taxon>
        <taxon>Viridiplantae</taxon>
        <taxon>Streptophyta</taxon>
        <taxon>Embryophyta</taxon>
        <taxon>Tracheophyta</taxon>
        <taxon>Spermatophyta</taxon>
        <taxon>Magnoliopsida</taxon>
        <taxon>eudicotyledons</taxon>
        <taxon>Gunneridae</taxon>
        <taxon>Pentapetalae</taxon>
        <taxon>rosids</taxon>
        <taxon>fabids</taxon>
        <taxon>Fabales</taxon>
        <taxon>Fabaceae</taxon>
        <taxon>Papilionoideae</taxon>
        <taxon>50 kb inversion clade</taxon>
        <taxon>NPAAA clade</taxon>
        <taxon>indigoferoid/millettioid clade</taxon>
        <taxon>Phaseoleae</taxon>
        <taxon>Canavalia</taxon>
    </lineage>
</organism>
<gene>
    <name evidence="1" type="ORF">VNO77_42541</name>
</gene>
<keyword evidence="2" id="KW-1185">Reference proteome</keyword>
<evidence type="ECO:0000313" key="2">
    <source>
        <dbReference type="Proteomes" id="UP001367508"/>
    </source>
</evidence>